<protein>
    <submittedName>
        <fullName evidence="2">Uncharacterized protein</fullName>
    </submittedName>
</protein>
<name>A0A1L9SGZ8_9EURO</name>
<feature type="region of interest" description="Disordered" evidence="1">
    <location>
        <begin position="320"/>
        <end position="350"/>
    </location>
</feature>
<dbReference type="VEuPathDB" id="FungiDB:ASPZODRAFT_2129488"/>
<proteinExistence type="predicted"/>
<dbReference type="EMBL" id="KV878342">
    <property type="protein sequence ID" value="OJJ46469.1"/>
    <property type="molecule type" value="Genomic_DNA"/>
</dbReference>
<dbReference type="GeneID" id="34614295"/>
<keyword evidence="3" id="KW-1185">Reference proteome</keyword>
<dbReference type="OrthoDB" id="4256056at2759"/>
<accession>A0A1L9SGZ8</accession>
<organism evidence="2 3">
    <name type="scientific">Penicilliopsis zonata CBS 506.65</name>
    <dbReference type="NCBI Taxonomy" id="1073090"/>
    <lineage>
        <taxon>Eukaryota</taxon>
        <taxon>Fungi</taxon>
        <taxon>Dikarya</taxon>
        <taxon>Ascomycota</taxon>
        <taxon>Pezizomycotina</taxon>
        <taxon>Eurotiomycetes</taxon>
        <taxon>Eurotiomycetidae</taxon>
        <taxon>Eurotiales</taxon>
        <taxon>Aspergillaceae</taxon>
        <taxon>Penicilliopsis</taxon>
    </lineage>
</organism>
<evidence type="ECO:0000313" key="2">
    <source>
        <dbReference type="EMBL" id="OJJ46469.1"/>
    </source>
</evidence>
<evidence type="ECO:0000313" key="3">
    <source>
        <dbReference type="Proteomes" id="UP000184188"/>
    </source>
</evidence>
<dbReference type="RefSeq" id="XP_022580979.1">
    <property type="nucleotide sequence ID" value="XM_022727831.1"/>
</dbReference>
<gene>
    <name evidence="2" type="ORF">ASPZODRAFT_2129488</name>
</gene>
<dbReference type="AlphaFoldDB" id="A0A1L9SGZ8"/>
<dbReference type="Proteomes" id="UP000184188">
    <property type="component" value="Unassembled WGS sequence"/>
</dbReference>
<reference evidence="3" key="1">
    <citation type="journal article" date="2017" name="Genome Biol.">
        <title>Comparative genomics reveals high biological diversity and specific adaptations in the industrially and medically important fungal genus Aspergillus.</title>
        <authorList>
            <person name="de Vries R.P."/>
            <person name="Riley R."/>
            <person name="Wiebenga A."/>
            <person name="Aguilar-Osorio G."/>
            <person name="Amillis S."/>
            <person name="Uchima C.A."/>
            <person name="Anderluh G."/>
            <person name="Asadollahi M."/>
            <person name="Askin M."/>
            <person name="Barry K."/>
            <person name="Battaglia E."/>
            <person name="Bayram O."/>
            <person name="Benocci T."/>
            <person name="Braus-Stromeyer S.A."/>
            <person name="Caldana C."/>
            <person name="Canovas D."/>
            <person name="Cerqueira G.C."/>
            <person name="Chen F."/>
            <person name="Chen W."/>
            <person name="Choi C."/>
            <person name="Clum A."/>
            <person name="Dos Santos R.A."/>
            <person name="Damasio A.R."/>
            <person name="Diallinas G."/>
            <person name="Emri T."/>
            <person name="Fekete E."/>
            <person name="Flipphi M."/>
            <person name="Freyberg S."/>
            <person name="Gallo A."/>
            <person name="Gournas C."/>
            <person name="Habgood R."/>
            <person name="Hainaut M."/>
            <person name="Harispe M.L."/>
            <person name="Henrissat B."/>
            <person name="Hilden K.S."/>
            <person name="Hope R."/>
            <person name="Hossain A."/>
            <person name="Karabika E."/>
            <person name="Karaffa L."/>
            <person name="Karanyi Z."/>
            <person name="Krasevec N."/>
            <person name="Kuo A."/>
            <person name="Kusch H."/>
            <person name="LaButti K."/>
            <person name="Lagendijk E.L."/>
            <person name="Lapidus A."/>
            <person name="Levasseur A."/>
            <person name="Lindquist E."/>
            <person name="Lipzen A."/>
            <person name="Logrieco A.F."/>
            <person name="MacCabe A."/>
            <person name="Maekelae M.R."/>
            <person name="Malavazi I."/>
            <person name="Melin P."/>
            <person name="Meyer V."/>
            <person name="Mielnichuk N."/>
            <person name="Miskei M."/>
            <person name="Molnar A.P."/>
            <person name="Mule G."/>
            <person name="Ngan C.Y."/>
            <person name="Orejas M."/>
            <person name="Orosz E."/>
            <person name="Ouedraogo J.P."/>
            <person name="Overkamp K.M."/>
            <person name="Park H.-S."/>
            <person name="Perrone G."/>
            <person name="Piumi F."/>
            <person name="Punt P.J."/>
            <person name="Ram A.F."/>
            <person name="Ramon A."/>
            <person name="Rauscher S."/>
            <person name="Record E."/>
            <person name="Riano-Pachon D.M."/>
            <person name="Robert V."/>
            <person name="Roehrig J."/>
            <person name="Ruller R."/>
            <person name="Salamov A."/>
            <person name="Salih N.S."/>
            <person name="Samson R.A."/>
            <person name="Sandor E."/>
            <person name="Sanguinetti M."/>
            <person name="Schuetze T."/>
            <person name="Sepcic K."/>
            <person name="Shelest E."/>
            <person name="Sherlock G."/>
            <person name="Sophianopoulou V."/>
            <person name="Squina F.M."/>
            <person name="Sun H."/>
            <person name="Susca A."/>
            <person name="Todd R.B."/>
            <person name="Tsang A."/>
            <person name="Unkles S.E."/>
            <person name="van de Wiele N."/>
            <person name="van Rossen-Uffink D."/>
            <person name="Oliveira J.V."/>
            <person name="Vesth T.C."/>
            <person name="Visser J."/>
            <person name="Yu J.-H."/>
            <person name="Zhou M."/>
            <person name="Andersen M.R."/>
            <person name="Archer D.B."/>
            <person name="Baker S.E."/>
            <person name="Benoit I."/>
            <person name="Brakhage A.A."/>
            <person name="Braus G.H."/>
            <person name="Fischer R."/>
            <person name="Frisvad J.C."/>
            <person name="Goldman G.H."/>
            <person name="Houbraken J."/>
            <person name="Oakley B."/>
            <person name="Pocsi I."/>
            <person name="Scazzocchio C."/>
            <person name="Seiboth B."/>
            <person name="vanKuyk P.A."/>
            <person name="Wortman J."/>
            <person name="Dyer P.S."/>
            <person name="Grigoriev I.V."/>
        </authorList>
    </citation>
    <scope>NUCLEOTIDE SEQUENCE [LARGE SCALE GENOMIC DNA]</scope>
    <source>
        <strain evidence="3">CBS 506.65</strain>
    </source>
</reference>
<sequence length="350" mass="40204">MERQLSGHSLKKAQGQPRSFLSTLEPPIFHDKTDIIYNHRERAQRRRIEWPTVDDTVQAIVRAGDDTPKTPLPATAQAVVDREIALCDTRRGLIRDLGVYDQVYLRAPKWRGVLRNLYWRARRQSAVWDVFCLLVDRGFVHPQCLVVPVDLQSDSQDTHLVILLLCRFSYIRQDEDAFLQNKIPCQTGSWYDDIEWLATMIVRSGVDLERLFDTIQACGFLGDCSPEELQEFKQEYPDARITHNPRDREAQPGLDPASEHVFGFWLPHGLASDDEDLFGQQLAGCLGRFNDIEKAFRDTEDISPDQLWLEREQIEFFGQREDLLPGSKNDQPQGDVLIDDAVQSGQRLSA</sequence>
<evidence type="ECO:0000256" key="1">
    <source>
        <dbReference type="SAM" id="MobiDB-lite"/>
    </source>
</evidence>